<dbReference type="AlphaFoldDB" id="R9GYD5"/>
<dbReference type="RefSeq" id="WP_016193550.1">
    <property type="nucleotide sequence ID" value="NZ_AQPN01000010.1"/>
</dbReference>
<organism evidence="1 2">
    <name type="scientific">Arcticibacter svalbardensis MN12-7</name>
    <dbReference type="NCBI Taxonomy" id="1150600"/>
    <lineage>
        <taxon>Bacteria</taxon>
        <taxon>Pseudomonadati</taxon>
        <taxon>Bacteroidota</taxon>
        <taxon>Sphingobacteriia</taxon>
        <taxon>Sphingobacteriales</taxon>
        <taxon>Sphingobacteriaceae</taxon>
        <taxon>Arcticibacter</taxon>
    </lineage>
</organism>
<reference evidence="1 2" key="1">
    <citation type="journal article" date="2013" name="Genome Announc.">
        <title>Draft Genome Sequence of Arcticibacter svalbardensis Strain MN12-7T, a Member of the Family Sphingobacteriaceae Isolated from an Arctic Soil Sample.</title>
        <authorList>
            <person name="Shivaji S."/>
            <person name="Ara S."/>
            <person name="Prasad S."/>
            <person name="Manasa B.P."/>
            <person name="Begum Z."/>
            <person name="Singh A."/>
            <person name="Kumar Pinnaka A."/>
        </authorList>
    </citation>
    <scope>NUCLEOTIDE SEQUENCE [LARGE SCALE GENOMIC DNA]</scope>
    <source>
        <strain evidence="1 2">MN12-7</strain>
    </source>
</reference>
<sequence length="75" mass="8715">MEQFNMQVMLKDGTFADYDVKTDRKAQYYEVYDKETLIATFKDDKNGSFAIDTNTTNIEEDLQSRIAEQLKGFSV</sequence>
<dbReference type="OrthoDB" id="797637at2"/>
<keyword evidence="2" id="KW-1185">Reference proteome</keyword>
<evidence type="ECO:0000313" key="2">
    <source>
        <dbReference type="Proteomes" id="UP000014174"/>
    </source>
</evidence>
<name>R9GYD5_9SPHI</name>
<evidence type="ECO:0000313" key="1">
    <source>
        <dbReference type="EMBL" id="EOR96515.1"/>
    </source>
</evidence>
<gene>
    <name evidence="1" type="ORF">ADIARSV_0299</name>
</gene>
<dbReference type="Proteomes" id="UP000014174">
    <property type="component" value="Unassembled WGS sequence"/>
</dbReference>
<protein>
    <submittedName>
        <fullName evidence="1">Uncharacterized protein</fullName>
    </submittedName>
</protein>
<dbReference type="EMBL" id="AQPN01000010">
    <property type="protein sequence ID" value="EOR96515.1"/>
    <property type="molecule type" value="Genomic_DNA"/>
</dbReference>
<proteinExistence type="predicted"/>
<accession>R9GYD5</accession>
<comment type="caution">
    <text evidence="1">The sequence shown here is derived from an EMBL/GenBank/DDBJ whole genome shotgun (WGS) entry which is preliminary data.</text>
</comment>